<proteinExistence type="predicted"/>
<dbReference type="EMBL" id="SACK01000003">
    <property type="protein sequence ID" value="RVU01129.1"/>
    <property type="molecule type" value="Genomic_DNA"/>
</dbReference>
<dbReference type="AlphaFoldDB" id="A0A3S2VMZ1"/>
<comment type="caution">
    <text evidence="1">The sequence shown here is derived from an EMBL/GenBank/DDBJ whole genome shotgun (WGS) entry which is preliminary data.</text>
</comment>
<reference evidence="1 2" key="1">
    <citation type="submission" date="2019-01" db="EMBL/GenBank/DDBJ databases">
        <authorList>
            <person name="Chen W.-M."/>
        </authorList>
    </citation>
    <scope>NUCLEOTIDE SEQUENCE [LARGE SCALE GENOMIC DNA]</scope>
    <source>
        <strain evidence="1 2">YBJ-36</strain>
    </source>
</reference>
<dbReference type="OrthoDB" id="1363137at2"/>
<dbReference type="Proteomes" id="UP000282759">
    <property type="component" value="Unassembled WGS sequence"/>
</dbReference>
<accession>A0A3S2VMZ1</accession>
<gene>
    <name evidence="1" type="ORF">EOD41_10755</name>
</gene>
<evidence type="ECO:0000313" key="2">
    <source>
        <dbReference type="Proteomes" id="UP000282759"/>
    </source>
</evidence>
<protein>
    <submittedName>
        <fullName evidence="1">Uncharacterized protein</fullName>
    </submittedName>
</protein>
<keyword evidence="2" id="KW-1185">Reference proteome</keyword>
<evidence type="ECO:0000313" key="1">
    <source>
        <dbReference type="EMBL" id="RVU01129.1"/>
    </source>
</evidence>
<organism evidence="1 2">
    <name type="scientific">Mucilaginibacter limnophilus</name>
    <dbReference type="NCBI Taxonomy" id="1932778"/>
    <lineage>
        <taxon>Bacteria</taxon>
        <taxon>Pseudomonadati</taxon>
        <taxon>Bacteroidota</taxon>
        <taxon>Sphingobacteriia</taxon>
        <taxon>Sphingobacteriales</taxon>
        <taxon>Sphingobacteriaceae</taxon>
        <taxon>Mucilaginibacter</taxon>
    </lineage>
</organism>
<name>A0A3S2VMZ1_9SPHI</name>
<sequence>MGKVDKKGKPIPFSITAVTCDLERNRGGERHEYPKAVLTTPGGGKKQYHNRNSTRRIKLIPSDQIRTIDPLLITRFNGKEVYL</sequence>